<name>A0ABP9FT82_9SPHI</name>
<keyword evidence="3" id="KW-0731">Sigma factor</keyword>
<dbReference type="EMBL" id="BAABJI010000002">
    <property type="protein sequence ID" value="GAA4912479.1"/>
    <property type="molecule type" value="Genomic_DNA"/>
</dbReference>
<dbReference type="InterPro" id="IPR007627">
    <property type="entry name" value="RNA_pol_sigma70_r2"/>
</dbReference>
<dbReference type="PANTHER" id="PTHR43133:SF46">
    <property type="entry name" value="RNA POLYMERASE SIGMA-70 FACTOR ECF SUBFAMILY"/>
    <property type="match status" value="1"/>
</dbReference>
<dbReference type="SUPFAM" id="SSF88659">
    <property type="entry name" value="Sigma3 and sigma4 domains of RNA polymerase sigma factors"/>
    <property type="match status" value="1"/>
</dbReference>
<evidence type="ECO:0000256" key="2">
    <source>
        <dbReference type="ARBA" id="ARBA00023015"/>
    </source>
</evidence>
<dbReference type="SUPFAM" id="SSF88946">
    <property type="entry name" value="Sigma2 domain of RNA polymerase sigma factors"/>
    <property type="match status" value="1"/>
</dbReference>
<proteinExistence type="inferred from homology"/>
<dbReference type="Pfam" id="PF04542">
    <property type="entry name" value="Sigma70_r2"/>
    <property type="match status" value="1"/>
</dbReference>
<comment type="caution">
    <text evidence="7">The sequence shown here is derived from an EMBL/GenBank/DDBJ whole genome shotgun (WGS) entry which is preliminary data.</text>
</comment>
<accession>A0ABP9FT82</accession>
<dbReference type="RefSeq" id="WP_345330370.1">
    <property type="nucleotide sequence ID" value="NZ_BAABJI010000002.1"/>
</dbReference>
<keyword evidence="8" id="KW-1185">Reference proteome</keyword>
<dbReference type="InterPro" id="IPR039425">
    <property type="entry name" value="RNA_pol_sigma-70-like"/>
</dbReference>
<dbReference type="InterPro" id="IPR013325">
    <property type="entry name" value="RNA_pol_sigma_r2"/>
</dbReference>
<comment type="similarity">
    <text evidence="1">Belongs to the sigma-70 factor family. ECF subfamily.</text>
</comment>
<evidence type="ECO:0000259" key="6">
    <source>
        <dbReference type="Pfam" id="PF08281"/>
    </source>
</evidence>
<evidence type="ECO:0000256" key="3">
    <source>
        <dbReference type="ARBA" id="ARBA00023082"/>
    </source>
</evidence>
<evidence type="ECO:0000256" key="4">
    <source>
        <dbReference type="ARBA" id="ARBA00023163"/>
    </source>
</evidence>
<dbReference type="Proteomes" id="UP001501436">
    <property type="component" value="Unassembled WGS sequence"/>
</dbReference>
<dbReference type="InterPro" id="IPR013324">
    <property type="entry name" value="RNA_pol_sigma_r3/r4-like"/>
</dbReference>
<sequence length="192" mass="22134">MHTKSLQHANDQELLFLLTQGSKAAFDALYDKYWKKVYNAAFKRLNDTEYAQDIAQDVFIQLWTRATTAPIDNLPAYLNVAARNGVFKHMEKQSRFADLPEAPVHLEGIDKADEKVLFAEFYTAFYKLIDSLPAQQRLIFKMRFEEDLSTAEIAEKLQIAPKTVRNQIGKALTTVRSSLLIMQILIYCCHQR</sequence>
<feature type="domain" description="RNA polymerase sigma factor 70 region 4 type 2" evidence="6">
    <location>
        <begin position="124"/>
        <end position="173"/>
    </location>
</feature>
<evidence type="ECO:0000313" key="8">
    <source>
        <dbReference type="Proteomes" id="UP001501436"/>
    </source>
</evidence>
<dbReference type="InterPro" id="IPR013249">
    <property type="entry name" value="RNA_pol_sigma70_r4_t2"/>
</dbReference>
<keyword evidence="2" id="KW-0805">Transcription regulation</keyword>
<dbReference type="Gene3D" id="1.10.10.10">
    <property type="entry name" value="Winged helix-like DNA-binding domain superfamily/Winged helix DNA-binding domain"/>
    <property type="match status" value="1"/>
</dbReference>
<keyword evidence="4" id="KW-0804">Transcription</keyword>
<evidence type="ECO:0000259" key="5">
    <source>
        <dbReference type="Pfam" id="PF04542"/>
    </source>
</evidence>
<dbReference type="Gene3D" id="1.10.1740.10">
    <property type="match status" value="1"/>
</dbReference>
<reference evidence="8" key="1">
    <citation type="journal article" date="2019" name="Int. J. Syst. Evol. Microbiol.">
        <title>The Global Catalogue of Microorganisms (GCM) 10K type strain sequencing project: providing services to taxonomists for standard genome sequencing and annotation.</title>
        <authorList>
            <consortium name="The Broad Institute Genomics Platform"/>
            <consortium name="The Broad Institute Genome Sequencing Center for Infectious Disease"/>
            <person name="Wu L."/>
            <person name="Ma J."/>
        </authorList>
    </citation>
    <scope>NUCLEOTIDE SEQUENCE [LARGE SCALE GENOMIC DNA]</scope>
    <source>
        <strain evidence="8">JCM 18283</strain>
    </source>
</reference>
<organism evidence="7 8">
    <name type="scientific">Mucilaginibacter defluvii</name>
    <dbReference type="NCBI Taxonomy" id="1196019"/>
    <lineage>
        <taxon>Bacteria</taxon>
        <taxon>Pseudomonadati</taxon>
        <taxon>Bacteroidota</taxon>
        <taxon>Sphingobacteriia</taxon>
        <taxon>Sphingobacteriales</taxon>
        <taxon>Sphingobacteriaceae</taxon>
        <taxon>Mucilaginibacter</taxon>
    </lineage>
</organism>
<evidence type="ECO:0000256" key="1">
    <source>
        <dbReference type="ARBA" id="ARBA00010641"/>
    </source>
</evidence>
<feature type="domain" description="RNA polymerase sigma-70 region 2" evidence="5">
    <location>
        <begin position="29"/>
        <end position="95"/>
    </location>
</feature>
<dbReference type="Pfam" id="PF08281">
    <property type="entry name" value="Sigma70_r4_2"/>
    <property type="match status" value="1"/>
</dbReference>
<protein>
    <submittedName>
        <fullName evidence="7">RNA polymerase sigma-70 factor</fullName>
    </submittedName>
</protein>
<dbReference type="PANTHER" id="PTHR43133">
    <property type="entry name" value="RNA POLYMERASE ECF-TYPE SIGMA FACTO"/>
    <property type="match status" value="1"/>
</dbReference>
<gene>
    <name evidence="7" type="ORF">GCM10023313_14480</name>
</gene>
<dbReference type="InterPro" id="IPR014284">
    <property type="entry name" value="RNA_pol_sigma-70_dom"/>
</dbReference>
<dbReference type="NCBIfam" id="TIGR02937">
    <property type="entry name" value="sigma70-ECF"/>
    <property type="match status" value="1"/>
</dbReference>
<dbReference type="CDD" id="cd06171">
    <property type="entry name" value="Sigma70_r4"/>
    <property type="match status" value="1"/>
</dbReference>
<evidence type="ECO:0000313" key="7">
    <source>
        <dbReference type="EMBL" id="GAA4912479.1"/>
    </source>
</evidence>
<dbReference type="InterPro" id="IPR036388">
    <property type="entry name" value="WH-like_DNA-bd_sf"/>
</dbReference>